<keyword evidence="3 5" id="KW-1133">Transmembrane helix</keyword>
<dbReference type="EMBL" id="JAVRHL010000001">
    <property type="protein sequence ID" value="MDT0681178.1"/>
    <property type="molecule type" value="Genomic_DNA"/>
</dbReference>
<evidence type="ECO:0000259" key="6">
    <source>
        <dbReference type="Pfam" id="PF02656"/>
    </source>
</evidence>
<keyword evidence="8" id="KW-1185">Reference proteome</keyword>
<protein>
    <submittedName>
        <fullName evidence="7">DUF202 domain-containing protein</fullName>
    </submittedName>
</protein>
<evidence type="ECO:0000256" key="1">
    <source>
        <dbReference type="ARBA" id="ARBA00004127"/>
    </source>
</evidence>
<evidence type="ECO:0000256" key="3">
    <source>
        <dbReference type="ARBA" id="ARBA00022989"/>
    </source>
</evidence>
<dbReference type="Proteomes" id="UP001265259">
    <property type="component" value="Unassembled WGS sequence"/>
</dbReference>
<gene>
    <name evidence="7" type="ORF">RM543_00665</name>
</gene>
<evidence type="ECO:0000256" key="5">
    <source>
        <dbReference type="SAM" id="Phobius"/>
    </source>
</evidence>
<accession>A0ABU3DC97</accession>
<evidence type="ECO:0000256" key="2">
    <source>
        <dbReference type="ARBA" id="ARBA00022692"/>
    </source>
</evidence>
<feature type="domain" description="DUF202" evidence="6">
    <location>
        <begin position="27"/>
        <end position="93"/>
    </location>
</feature>
<name>A0ABU3DC97_9RHOB</name>
<comment type="subcellular location">
    <subcellularLocation>
        <location evidence="1">Endomembrane system</location>
        <topology evidence="1">Multi-pass membrane protein</topology>
    </subcellularLocation>
</comment>
<evidence type="ECO:0000313" key="8">
    <source>
        <dbReference type="Proteomes" id="UP001265259"/>
    </source>
</evidence>
<proteinExistence type="predicted"/>
<organism evidence="7 8">
    <name type="scientific">Tropicimonas omnivorans</name>
    <dbReference type="NCBI Taxonomy" id="3075590"/>
    <lineage>
        <taxon>Bacteria</taxon>
        <taxon>Pseudomonadati</taxon>
        <taxon>Pseudomonadota</taxon>
        <taxon>Alphaproteobacteria</taxon>
        <taxon>Rhodobacterales</taxon>
        <taxon>Roseobacteraceae</taxon>
        <taxon>Tropicimonas</taxon>
    </lineage>
</organism>
<feature type="transmembrane region" description="Helical" evidence="5">
    <location>
        <begin position="108"/>
        <end position="127"/>
    </location>
</feature>
<reference evidence="7 8" key="1">
    <citation type="submission" date="2023-09" db="EMBL/GenBank/DDBJ databases">
        <authorList>
            <person name="Rey-Velasco X."/>
        </authorList>
    </citation>
    <scope>NUCLEOTIDE SEQUENCE [LARGE SCALE GENOMIC DNA]</scope>
    <source>
        <strain evidence="7 8">F158</strain>
    </source>
</reference>
<keyword evidence="4 5" id="KW-0472">Membrane</keyword>
<dbReference type="InterPro" id="IPR003807">
    <property type="entry name" value="DUF202"/>
</dbReference>
<evidence type="ECO:0000256" key="4">
    <source>
        <dbReference type="ARBA" id="ARBA00023136"/>
    </source>
</evidence>
<dbReference type="Pfam" id="PF02656">
    <property type="entry name" value="DUF202"/>
    <property type="match status" value="1"/>
</dbReference>
<comment type="caution">
    <text evidence="7">The sequence shown here is derived from an EMBL/GenBank/DDBJ whole genome shotgun (WGS) entry which is preliminary data.</text>
</comment>
<feature type="transmembrane region" description="Helical" evidence="5">
    <location>
        <begin position="64"/>
        <end position="84"/>
    </location>
</feature>
<dbReference type="RefSeq" id="WP_311688653.1">
    <property type="nucleotide sequence ID" value="NZ_JAVRHL010000001.1"/>
</dbReference>
<evidence type="ECO:0000313" key="7">
    <source>
        <dbReference type="EMBL" id="MDT0681178.1"/>
    </source>
</evidence>
<feature type="transmembrane region" description="Helical" evidence="5">
    <location>
        <begin position="36"/>
        <end position="57"/>
    </location>
</feature>
<sequence length="129" mass="14266">MQDGAPDDPSDAKTVWAEQRTDWAEDRTVLANERTFAGWLRTGLASVAVAIGLKALFREAEIDWLPRAMATLFLVAAIWIYWIARNAARRTQSRLDAHGAEAQPTRTYTLTAGILTVATVGVAVVLWRL</sequence>
<keyword evidence="2 5" id="KW-0812">Transmembrane</keyword>